<evidence type="ECO:0000313" key="1">
    <source>
        <dbReference type="EMBL" id="PSU36311.1"/>
    </source>
</evidence>
<organism evidence="1 2">
    <name type="scientific">Photobacterium lutimaris</name>
    <dbReference type="NCBI Taxonomy" id="388278"/>
    <lineage>
        <taxon>Bacteria</taxon>
        <taxon>Pseudomonadati</taxon>
        <taxon>Pseudomonadota</taxon>
        <taxon>Gammaproteobacteria</taxon>
        <taxon>Vibrionales</taxon>
        <taxon>Vibrionaceae</taxon>
        <taxon>Photobacterium</taxon>
    </lineage>
</organism>
<comment type="caution">
    <text evidence="1">The sequence shown here is derived from an EMBL/GenBank/DDBJ whole genome shotgun (WGS) entry which is preliminary data.</text>
</comment>
<dbReference type="AlphaFoldDB" id="A0A2T3J4V3"/>
<reference evidence="1 2" key="1">
    <citation type="submission" date="2018-03" db="EMBL/GenBank/DDBJ databases">
        <title>Whole genome sequencing of Histamine producing bacteria.</title>
        <authorList>
            <person name="Butler K."/>
        </authorList>
    </citation>
    <scope>NUCLEOTIDE SEQUENCE [LARGE SCALE GENOMIC DNA]</scope>
    <source>
        <strain evidence="1 2">JCM 13586</strain>
    </source>
</reference>
<dbReference type="EMBL" id="PYMH01000001">
    <property type="protein sequence ID" value="PSU36311.1"/>
    <property type="molecule type" value="Genomic_DNA"/>
</dbReference>
<gene>
    <name evidence="1" type="ORF">C9I99_04760</name>
</gene>
<protein>
    <submittedName>
        <fullName evidence="1">Uncharacterized protein</fullName>
    </submittedName>
</protein>
<dbReference type="OrthoDB" id="9913050at2"/>
<dbReference type="Proteomes" id="UP000241222">
    <property type="component" value="Unassembled WGS sequence"/>
</dbReference>
<sequence>MKGTYLETVSFNIVLGADLSRYTPTELLAIFERKLCRSLKERSEFTFPAERLHRIQKRNHIRMLVADIRKLRSLAITSQHSRRSAAGVIKQMALSI</sequence>
<accession>A0A2T3J4V3</accession>
<keyword evidence="2" id="KW-1185">Reference proteome</keyword>
<name>A0A2T3J4V3_9GAMM</name>
<evidence type="ECO:0000313" key="2">
    <source>
        <dbReference type="Proteomes" id="UP000241222"/>
    </source>
</evidence>
<proteinExistence type="predicted"/>
<dbReference type="RefSeq" id="WP_107347665.1">
    <property type="nucleotide sequence ID" value="NZ_PYMH01000001.1"/>
</dbReference>